<dbReference type="EMBL" id="KL367542">
    <property type="protein sequence ID" value="KFD65239.1"/>
    <property type="molecule type" value="Genomic_DNA"/>
</dbReference>
<dbReference type="Proteomes" id="UP000030758">
    <property type="component" value="Unassembled WGS sequence"/>
</dbReference>
<name>A0A085N6Z3_9BILA</name>
<evidence type="ECO:0000256" key="1">
    <source>
        <dbReference type="SAM" id="MobiDB-lite"/>
    </source>
</evidence>
<sequence length="88" mass="10204">MLEWSMRVNGPPMVNFEKEKRPLAEKMKTSNGVRKRVDNRITVPYIGRWLLFPSSFLSSRRLINPRGRPSSGRHVNGSSSCRLSYLIR</sequence>
<gene>
    <name evidence="2" type="ORF">M514_22619</name>
</gene>
<proteinExistence type="predicted"/>
<reference evidence="2" key="1">
    <citation type="journal article" date="2014" name="Nat. Genet.">
        <title>Genome and transcriptome of the porcine whipworm Trichuris suis.</title>
        <authorList>
            <person name="Jex A.R."/>
            <person name="Nejsum P."/>
            <person name="Schwarz E.M."/>
            <person name="Hu L."/>
            <person name="Young N.D."/>
            <person name="Hall R.S."/>
            <person name="Korhonen P.K."/>
            <person name="Liao S."/>
            <person name="Thamsborg S."/>
            <person name="Xia J."/>
            <person name="Xu P."/>
            <person name="Wang S."/>
            <person name="Scheerlinck J.P."/>
            <person name="Hofmann A."/>
            <person name="Sternberg P.W."/>
            <person name="Wang J."/>
            <person name="Gasser R.B."/>
        </authorList>
    </citation>
    <scope>NUCLEOTIDE SEQUENCE [LARGE SCALE GENOMIC DNA]</scope>
    <source>
        <strain evidence="2">DCEP-RM93F</strain>
    </source>
</reference>
<organism evidence="2">
    <name type="scientific">Trichuris suis</name>
    <name type="common">pig whipworm</name>
    <dbReference type="NCBI Taxonomy" id="68888"/>
    <lineage>
        <taxon>Eukaryota</taxon>
        <taxon>Metazoa</taxon>
        <taxon>Ecdysozoa</taxon>
        <taxon>Nematoda</taxon>
        <taxon>Enoplea</taxon>
        <taxon>Dorylaimia</taxon>
        <taxon>Trichinellida</taxon>
        <taxon>Trichuridae</taxon>
        <taxon>Trichuris</taxon>
    </lineage>
</organism>
<accession>A0A085N6Z3</accession>
<feature type="region of interest" description="Disordered" evidence="1">
    <location>
        <begin position="65"/>
        <end position="88"/>
    </location>
</feature>
<dbReference type="AlphaFoldDB" id="A0A085N6Z3"/>
<protein>
    <submittedName>
        <fullName evidence="2">Uncharacterized protein</fullName>
    </submittedName>
</protein>
<evidence type="ECO:0000313" key="2">
    <source>
        <dbReference type="EMBL" id="KFD65239.1"/>
    </source>
</evidence>